<dbReference type="SMART" id="SM00342">
    <property type="entry name" value="HTH_ARAC"/>
    <property type="match status" value="1"/>
</dbReference>
<evidence type="ECO:0000256" key="3">
    <source>
        <dbReference type="ARBA" id="ARBA00023125"/>
    </source>
</evidence>
<keyword evidence="4" id="KW-0804">Transcription</keyword>
<sequence>MIKVLVADDEVPIRQWLEFCINKMEGYQVVGAAANGAEGYSIFRKTVPDIIITDIRMPVMDGMEMLKLIRSINPAVYVAVLTSHEDFGYARQAIKLGASEYILKTEITEESLRQALENGRKAVVGEPGGGLKKHYEEISNRNHYLRSLVLSTHAVQVSGSMLQEYDVTLEKREFAALDIMTEEEGPLRIDLPGDGPLEHMIKVPLELNHTILLGNLRRSPSASGLRRMEDLHLYCQLILKQVSCHIGCSDIYDDLGRLGDAMRQAHDRVKLCFYHPREKIFSVQPTGRYRLPGGEKYKIRFSKELVNQNYSRAEEIRDEMMAEARSEEVTDIEYLKKLYSFFLTSLYHITKDDVDKVEEQLSCLNRDMAAAMSLDELDAVMEQGFDWCGIHGVRNEAYSAPIRNAVRYMEEHFAESLALPDVAAHVGLSSEYLSRLFKEETGVKFVVYLNNLKLKHALHLLETTNLKVYEVAEQVGYSNLSYFSTVFKKNFGQNPFDYKNNCKNSMG</sequence>
<dbReference type="Pfam" id="PF12833">
    <property type="entry name" value="HTH_18"/>
    <property type="match status" value="1"/>
</dbReference>
<gene>
    <name evidence="9" type="ORF">WMQ36_27550</name>
</gene>
<dbReference type="Gene3D" id="1.10.10.60">
    <property type="entry name" value="Homeodomain-like"/>
    <property type="match status" value="2"/>
</dbReference>
<evidence type="ECO:0000256" key="2">
    <source>
        <dbReference type="ARBA" id="ARBA00023015"/>
    </source>
</evidence>
<keyword evidence="2" id="KW-0805">Transcription regulation</keyword>
<name>A0ABV1DEC7_9FIRM</name>
<dbReference type="InterPro" id="IPR011006">
    <property type="entry name" value="CheY-like_superfamily"/>
</dbReference>
<dbReference type="SMART" id="SM00448">
    <property type="entry name" value="REC"/>
    <property type="match status" value="1"/>
</dbReference>
<comment type="function">
    <text evidence="5">May play the central regulatory role in sporulation. It may be an element of the effector pathway responsible for the activation of sporulation genes in response to nutritional stress. Spo0A may act in concert with spo0H (a sigma factor) to control the expression of some genes that are critical to the sporulation process.</text>
</comment>
<dbReference type="InterPro" id="IPR001789">
    <property type="entry name" value="Sig_transdc_resp-reg_receiver"/>
</dbReference>
<dbReference type="SUPFAM" id="SSF52172">
    <property type="entry name" value="CheY-like"/>
    <property type="match status" value="1"/>
</dbReference>
<evidence type="ECO:0000256" key="5">
    <source>
        <dbReference type="ARBA" id="ARBA00024867"/>
    </source>
</evidence>
<dbReference type="InterPro" id="IPR018062">
    <property type="entry name" value="HTH_AraC-typ_CS"/>
</dbReference>
<dbReference type="PROSITE" id="PS01124">
    <property type="entry name" value="HTH_ARAC_FAMILY_2"/>
    <property type="match status" value="1"/>
</dbReference>
<dbReference type="RefSeq" id="WP_008718452.1">
    <property type="nucleotide sequence ID" value="NZ_JAJFDX010000001.1"/>
</dbReference>
<feature type="modified residue" description="4-aspartylphosphate" evidence="6">
    <location>
        <position position="54"/>
    </location>
</feature>
<dbReference type="CDD" id="cd17536">
    <property type="entry name" value="REC_YesN-like"/>
    <property type="match status" value="1"/>
</dbReference>
<comment type="caution">
    <text evidence="9">The sequence shown here is derived from an EMBL/GenBank/DDBJ whole genome shotgun (WGS) entry which is preliminary data.</text>
</comment>
<organism evidence="9 10">
    <name type="scientific">Enterocloster hominis</name>
    <name type="common">ex Hitch et al. 2024</name>
    <dbReference type="NCBI Taxonomy" id="1917870"/>
    <lineage>
        <taxon>Bacteria</taxon>
        <taxon>Bacillati</taxon>
        <taxon>Bacillota</taxon>
        <taxon>Clostridia</taxon>
        <taxon>Lachnospirales</taxon>
        <taxon>Lachnospiraceae</taxon>
        <taxon>Enterocloster</taxon>
    </lineage>
</organism>
<evidence type="ECO:0000256" key="1">
    <source>
        <dbReference type="ARBA" id="ARBA00018672"/>
    </source>
</evidence>
<keyword evidence="6" id="KW-0597">Phosphoprotein</keyword>
<dbReference type="Gene3D" id="3.40.50.2300">
    <property type="match status" value="1"/>
</dbReference>
<dbReference type="EMBL" id="JBBMFM010000211">
    <property type="protein sequence ID" value="MEQ2428721.1"/>
    <property type="molecule type" value="Genomic_DNA"/>
</dbReference>
<dbReference type="PANTHER" id="PTHR43280:SF2">
    <property type="entry name" value="HTH-TYPE TRANSCRIPTIONAL REGULATOR EXSA"/>
    <property type="match status" value="1"/>
</dbReference>
<evidence type="ECO:0000256" key="6">
    <source>
        <dbReference type="PROSITE-ProRule" id="PRU00169"/>
    </source>
</evidence>
<proteinExistence type="predicted"/>
<dbReference type="Pfam" id="PF00072">
    <property type="entry name" value="Response_reg"/>
    <property type="match status" value="1"/>
</dbReference>
<evidence type="ECO:0000259" key="8">
    <source>
        <dbReference type="PROSITE" id="PS50110"/>
    </source>
</evidence>
<keyword evidence="10" id="KW-1185">Reference proteome</keyword>
<dbReference type="PROSITE" id="PS00041">
    <property type="entry name" value="HTH_ARAC_FAMILY_1"/>
    <property type="match status" value="1"/>
</dbReference>
<evidence type="ECO:0000313" key="9">
    <source>
        <dbReference type="EMBL" id="MEQ2428721.1"/>
    </source>
</evidence>
<dbReference type="Proteomes" id="UP001454086">
    <property type="component" value="Unassembled WGS sequence"/>
</dbReference>
<feature type="domain" description="HTH araC/xylS-type" evidence="7">
    <location>
        <begin position="403"/>
        <end position="501"/>
    </location>
</feature>
<keyword evidence="3" id="KW-0238">DNA-binding</keyword>
<dbReference type="PRINTS" id="PR00032">
    <property type="entry name" value="HTHARAC"/>
</dbReference>
<reference evidence="9 10" key="1">
    <citation type="submission" date="2024-03" db="EMBL/GenBank/DDBJ databases">
        <title>Human intestinal bacterial collection.</title>
        <authorList>
            <person name="Pauvert C."/>
            <person name="Hitch T.C.A."/>
            <person name="Clavel T."/>
        </authorList>
    </citation>
    <scope>NUCLEOTIDE SEQUENCE [LARGE SCALE GENOMIC DNA]</scope>
    <source>
        <strain evidence="9 10">CLA-SR-H021</strain>
    </source>
</reference>
<accession>A0ABV1DEC7</accession>
<dbReference type="SUPFAM" id="SSF46689">
    <property type="entry name" value="Homeodomain-like"/>
    <property type="match status" value="2"/>
</dbReference>
<dbReference type="InterPro" id="IPR009057">
    <property type="entry name" value="Homeodomain-like_sf"/>
</dbReference>
<feature type="domain" description="Response regulatory" evidence="8">
    <location>
        <begin position="3"/>
        <end position="119"/>
    </location>
</feature>
<dbReference type="InterPro" id="IPR018060">
    <property type="entry name" value="HTH_AraC"/>
</dbReference>
<dbReference type="PROSITE" id="PS50110">
    <property type="entry name" value="RESPONSE_REGULATORY"/>
    <property type="match status" value="1"/>
</dbReference>
<evidence type="ECO:0000259" key="7">
    <source>
        <dbReference type="PROSITE" id="PS01124"/>
    </source>
</evidence>
<evidence type="ECO:0000313" key="10">
    <source>
        <dbReference type="Proteomes" id="UP001454086"/>
    </source>
</evidence>
<evidence type="ECO:0000256" key="4">
    <source>
        <dbReference type="ARBA" id="ARBA00023163"/>
    </source>
</evidence>
<dbReference type="InterPro" id="IPR020449">
    <property type="entry name" value="Tscrpt_reg_AraC-type_HTH"/>
</dbReference>
<protein>
    <recommendedName>
        <fullName evidence="1">Stage 0 sporulation protein A homolog</fullName>
    </recommendedName>
</protein>
<dbReference type="PANTHER" id="PTHR43280">
    <property type="entry name" value="ARAC-FAMILY TRANSCRIPTIONAL REGULATOR"/>
    <property type="match status" value="1"/>
</dbReference>